<proteinExistence type="predicted"/>
<sequence length="241" mass="26583">MILDTSRIAKRAALFFGLFIVSGLGVSGANANDAVRVASNIVFDTKWNQHALPGQRRFITLLGAQQRPVAFDVFPYNRFRDALDAGLTDCILASDPARFEDTIASESKVRFELRVFQRIGADIQTLPQVDIGILANLPRPSLSLRGEIVWHDLGSLEQAVDLLAAGRLTGIIGDSTNIRMFGRTDIIQVDLPPVITVDISLICRNTEPLREFLSAFDSSMGVYDSGQVPHGDLRHMVDYAW</sequence>
<evidence type="ECO:0008006" key="3">
    <source>
        <dbReference type="Google" id="ProtNLM"/>
    </source>
</evidence>
<dbReference type="EMBL" id="JPWB01000011">
    <property type="protein sequence ID" value="RCK19432.1"/>
    <property type="molecule type" value="Genomic_DNA"/>
</dbReference>
<gene>
    <name evidence="1" type="ORF">TH6_19590</name>
</gene>
<evidence type="ECO:0000313" key="2">
    <source>
        <dbReference type="Proteomes" id="UP000253061"/>
    </source>
</evidence>
<dbReference type="SUPFAM" id="SSF53850">
    <property type="entry name" value="Periplasmic binding protein-like II"/>
    <property type="match status" value="1"/>
</dbReference>
<dbReference type="RefSeq" id="WP_062957955.1">
    <property type="nucleotide sequence ID" value="NZ_JPWB01000011.1"/>
</dbReference>
<accession>A0A367V4Y9</accession>
<dbReference type="AlphaFoldDB" id="A0A367V4Y9"/>
<reference evidence="1 2" key="1">
    <citation type="submission" date="2014-07" db="EMBL/GenBank/DDBJ databases">
        <title>Draft genome sequence of Thalassospira profundimaris R8-17.</title>
        <authorList>
            <person name="Lai Q."/>
            <person name="Shao Z."/>
        </authorList>
    </citation>
    <scope>NUCLEOTIDE SEQUENCE [LARGE SCALE GENOMIC DNA]</scope>
    <source>
        <strain evidence="1 2">R8-17</strain>
    </source>
</reference>
<name>A0A367V4Y9_9PROT</name>
<organism evidence="1 2">
    <name type="scientific">Thalassospira profundimaris</name>
    <dbReference type="NCBI Taxonomy" id="502049"/>
    <lineage>
        <taxon>Bacteria</taxon>
        <taxon>Pseudomonadati</taxon>
        <taxon>Pseudomonadota</taxon>
        <taxon>Alphaproteobacteria</taxon>
        <taxon>Rhodospirillales</taxon>
        <taxon>Thalassospiraceae</taxon>
        <taxon>Thalassospira</taxon>
    </lineage>
</organism>
<comment type="caution">
    <text evidence="1">The sequence shown here is derived from an EMBL/GenBank/DDBJ whole genome shotgun (WGS) entry which is preliminary data.</text>
</comment>
<protein>
    <recommendedName>
        <fullName evidence="3">Solute-binding protein family 3/N-terminal domain-containing protein</fullName>
    </recommendedName>
</protein>
<evidence type="ECO:0000313" key="1">
    <source>
        <dbReference type="EMBL" id="RCK19432.1"/>
    </source>
</evidence>
<dbReference type="Proteomes" id="UP000253061">
    <property type="component" value="Unassembled WGS sequence"/>
</dbReference>